<dbReference type="SUPFAM" id="SSF55729">
    <property type="entry name" value="Acyl-CoA N-acyltransferases (Nat)"/>
    <property type="match status" value="1"/>
</dbReference>
<dbReference type="InterPro" id="IPR031165">
    <property type="entry name" value="GNAT_YJDJ"/>
</dbReference>
<dbReference type="PROSITE" id="PS51729">
    <property type="entry name" value="GNAT_YJDJ"/>
    <property type="match status" value="1"/>
</dbReference>
<dbReference type="KEGG" id="dpn:BCB69_03510"/>
<dbReference type="Proteomes" id="UP000094757">
    <property type="component" value="Chromosome"/>
</dbReference>
<evidence type="ECO:0000259" key="1">
    <source>
        <dbReference type="PROSITE" id="PS51729"/>
    </source>
</evidence>
<name>A0A1B3WDT8_9FIRM</name>
<sequence>MNILHNVRFNKFYVQNHMDCCLTYELKGQVCIVKHTFVQEELRGQKIAYELTSKIYHWAKQNHFIIQSECSYMTTWLKRYSHISK</sequence>
<dbReference type="Gene3D" id="3.40.630.30">
    <property type="match status" value="1"/>
</dbReference>
<dbReference type="EMBL" id="CP017037">
    <property type="protein sequence ID" value="AOH39113.1"/>
    <property type="molecule type" value="Genomic_DNA"/>
</dbReference>
<protein>
    <recommendedName>
        <fullName evidence="1">N-acetyltransferase domain-containing protein</fullName>
    </recommendedName>
</protein>
<dbReference type="InterPro" id="IPR045057">
    <property type="entry name" value="Gcn5-rel_NAT"/>
</dbReference>
<feature type="domain" description="N-acetyltransferase" evidence="1">
    <location>
        <begin position="1"/>
        <end position="85"/>
    </location>
</feature>
<dbReference type="RefSeq" id="WP_069177017.1">
    <property type="nucleotide sequence ID" value="NZ_CP017037.1"/>
</dbReference>
<dbReference type="STRING" id="39950.BCB69_03510"/>
<dbReference type="Pfam" id="PF14542">
    <property type="entry name" value="Acetyltransf_CG"/>
    <property type="match status" value="1"/>
</dbReference>
<organism evidence="2 3">
    <name type="scientific">Dialister pneumosintes</name>
    <dbReference type="NCBI Taxonomy" id="39950"/>
    <lineage>
        <taxon>Bacteria</taxon>
        <taxon>Bacillati</taxon>
        <taxon>Bacillota</taxon>
        <taxon>Negativicutes</taxon>
        <taxon>Veillonellales</taxon>
        <taxon>Veillonellaceae</taxon>
        <taxon>Dialister</taxon>
    </lineage>
</organism>
<dbReference type="PANTHER" id="PTHR31435">
    <property type="entry name" value="PROTEIN NATD1"/>
    <property type="match status" value="1"/>
</dbReference>
<accession>A0A1B3WDT8</accession>
<evidence type="ECO:0000313" key="2">
    <source>
        <dbReference type="EMBL" id="AOH39113.1"/>
    </source>
</evidence>
<evidence type="ECO:0000313" key="3">
    <source>
        <dbReference type="Proteomes" id="UP000094757"/>
    </source>
</evidence>
<dbReference type="AlphaFoldDB" id="A0A1B3WDT8"/>
<reference evidence="3" key="1">
    <citation type="submission" date="2016-08" db="EMBL/GenBank/DDBJ databases">
        <authorList>
            <person name="Holder M.E."/>
            <person name="Ajami N.J."/>
            <person name="Petrosino J.F."/>
        </authorList>
    </citation>
    <scope>NUCLEOTIDE SEQUENCE [LARGE SCALE GENOMIC DNA]</scope>
    <source>
        <strain evidence="3">F0677</strain>
    </source>
</reference>
<dbReference type="InterPro" id="IPR016181">
    <property type="entry name" value="Acyl_CoA_acyltransferase"/>
</dbReference>
<proteinExistence type="predicted"/>
<dbReference type="PANTHER" id="PTHR31435:SF9">
    <property type="entry name" value="PROTEIN NATD1"/>
    <property type="match status" value="1"/>
</dbReference>
<gene>
    <name evidence="2" type="ORF">BCB69_03510</name>
</gene>